<protein>
    <submittedName>
        <fullName evidence="4">Protein ECERIFERUM 26-like protein</fullName>
    </submittedName>
</protein>
<dbReference type="InterPro" id="IPR050317">
    <property type="entry name" value="Plant_Fungal_Acyltransferase"/>
</dbReference>
<keyword evidence="2" id="KW-0808">Transferase</keyword>
<dbReference type="EMBL" id="SWLB01000003">
    <property type="protein sequence ID" value="KAF3340422.1"/>
    <property type="molecule type" value="Genomic_DNA"/>
</dbReference>
<proteinExistence type="inferred from homology"/>
<dbReference type="Proteomes" id="UP000623129">
    <property type="component" value="Unassembled WGS sequence"/>
</dbReference>
<evidence type="ECO:0000313" key="5">
    <source>
        <dbReference type="Proteomes" id="UP000623129"/>
    </source>
</evidence>
<sequence>MASSKQFHIDAIQSIMPSKIITPGKSRRINLTNTTLAQKLLQSRLRMVFYYNKSSEEESAWTAAAWVKESMSVALADWPELAGRLRKDREGEGCWEIKINDAGLRLVQASIEMPLDEFIAAEDRTDKEAALADWRDIDMNNPDFCALCYIQVTQFEGNGYAVGFSLSLLLNDPLFLVRFLKSWTEIHMQMLADGRLSKSPMFHLNYFQSPSHPKHLRSTTIDSFSSTEATTTVLFKAPRMQNDGINNYKKLAFACIDEALKSPGVKGVTKFTLLVNKSDGLEIESCDIGTLKMEEINGDANGAVKLARWEELGLEDFPLIKGNKPVLVSYRFVSSEVDEALVAVMQSINQDNDGTEMFIGAAIPKF</sequence>
<evidence type="ECO:0000256" key="1">
    <source>
        <dbReference type="ARBA" id="ARBA00009861"/>
    </source>
</evidence>
<dbReference type="PANTHER" id="PTHR31642:SF299">
    <property type="entry name" value="OS02G0653400 PROTEIN"/>
    <property type="match status" value="1"/>
</dbReference>
<organism evidence="4 5">
    <name type="scientific">Carex littledalei</name>
    <dbReference type="NCBI Taxonomy" id="544730"/>
    <lineage>
        <taxon>Eukaryota</taxon>
        <taxon>Viridiplantae</taxon>
        <taxon>Streptophyta</taxon>
        <taxon>Embryophyta</taxon>
        <taxon>Tracheophyta</taxon>
        <taxon>Spermatophyta</taxon>
        <taxon>Magnoliopsida</taxon>
        <taxon>Liliopsida</taxon>
        <taxon>Poales</taxon>
        <taxon>Cyperaceae</taxon>
        <taxon>Cyperoideae</taxon>
        <taxon>Cariceae</taxon>
        <taxon>Carex</taxon>
        <taxon>Carex subgen. Euthyceras</taxon>
    </lineage>
</organism>
<keyword evidence="5" id="KW-1185">Reference proteome</keyword>
<evidence type="ECO:0000256" key="2">
    <source>
        <dbReference type="ARBA" id="ARBA00022679"/>
    </source>
</evidence>
<reference evidence="4" key="1">
    <citation type="submission" date="2020-01" db="EMBL/GenBank/DDBJ databases">
        <title>Genome sequence of Kobresia littledalei, the first chromosome-level genome in the family Cyperaceae.</title>
        <authorList>
            <person name="Qu G."/>
        </authorList>
    </citation>
    <scope>NUCLEOTIDE SEQUENCE</scope>
    <source>
        <strain evidence="4">C.B.Clarke</strain>
        <tissue evidence="4">Leaf</tissue>
    </source>
</reference>
<dbReference type="PANTHER" id="PTHR31642">
    <property type="entry name" value="TRICHOTHECENE 3-O-ACETYLTRANSFERASE"/>
    <property type="match status" value="1"/>
</dbReference>
<dbReference type="InterPro" id="IPR023213">
    <property type="entry name" value="CAT-like_dom_sf"/>
</dbReference>
<dbReference type="OrthoDB" id="756073at2759"/>
<dbReference type="AlphaFoldDB" id="A0A833VHC8"/>
<evidence type="ECO:0000313" key="4">
    <source>
        <dbReference type="EMBL" id="KAF3340422.1"/>
    </source>
</evidence>
<comment type="caution">
    <text evidence="4">The sequence shown here is derived from an EMBL/GenBank/DDBJ whole genome shotgun (WGS) entry which is preliminary data.</text>
</comment>
<dbReference type="Pfam" id="PF02458">
    <property type="entry name" value="Transferase"/>
    <property type="match status" value="1"/>
</dbReference>
<dbReference type="GO" id="GO:0016747">
    <property type="term" value="F:acyltransferase activity, transferring groups other than amino-acyl groups"/>
    <property type="evidence" value="ECO:0007669"/>
    <property type="project" value="TreeGrafter"/>
</dbReference>
<gene>
    <name evidence="4" type="ORF">FCM35_KLT16193</name>
</gene>
<dbReference type="Gene3D" id="3.30.559.10">
    <property type="entry name" value="Chloramphenicol acetyltransferase-like domain"/>
    <property type="match status" value="1"/>
</dbReference>
<keyword evidence="3" id="KW-0012">Acyltransferase</keyword>
<accession>A0A833VHC8</accession>
<evidence type="ECO:0000256" key="3">
    <source>
        <dbReference type="ARBA" id="ARBA00023315"/>
    </source>
</evidence>
<name>A0A833VHC8_9POAL</name>
<comment type="similarity">
    <text evidence="1">Belongs to the plant acyltransferase family.</text>
</comment>